<dbReference type="Proteomes" id="UP000515125">
    <property type="component" value="Unplaced"/>
</dbReference>
<feature type="region of interest" description="Disordered" evidence="1">
    <location>
        <begin position="621"/>
        <end position="645"/>
    </location>
</feature>
<protein>
    <submittedName>
        <fullName evidence="3">Uncharacterized protein LOC34622722</fullName>
    </submittedName>
</protein>
<dbReference type="GeneID" id="34622722"/>
<reference evidence="3" key="1">
    <citation type="submission" date="2025-08" db="UniProtKB">
        <authorList>
            <consortium name="RefSeq"/>
        </authorList>
    </citation>
    <scope>IDENTIFICATION</scope>
</reference>
<sequence>MLHVLEATNQSKSSGLSWELRHKTGSVCFSSLNVTAYPACKAPISIESSGQHNEELWLFDLSLASAAAAASHPTADSRYGEQVSAPIRSCHCIFQYQTRLWKCAEPSPSTGPDGVFTSLGSMNALFLRHLLHPRGTSRTGETMPTRCVRCAAAAAPRLLGLPYHPRALWSITVESRSGRAAFAECRTRRACCSSGNGIRTYPVSRMKNARGPQGSHEAASWAMPRSKAQPRCFSTATADSSASISSSSSTTSSSAFSFTLLKEGSDHWLSRLAAATLQQRREFIRIREAALGNWHSADPLSLYQRAAAVVEEKEGYRISPVAIVLFQAEYAGRFLSPCPPSLGPSPTPCQKASPPAIPAGAANCGFLAIELLAVDSGESRLLRAFGVSSVPHCLLLERGRVSEELPACASMARRQAFLASAFTAIASASAVKPLYPVSVYGGEEYFVGVLLRWSAAAAVASALGKDPRDSQEIEVLSPLEPFVAAAASPIFPNAPLPRCAWIVAVKLGLSVVCPWWYTAVVPQVLLHQLKSAVLLPAASSSSSSSFSSSAAAVAKPSSSVPLSPIPAATRQPQSATSKIMPAALCHGDYLLDSDPAAARLAARATVALFDSAGVATEVRKRMRKEKGGGMPSPPSASATEADSSSTMAKLQAALDKLLETNEPQWAVDDCPNIRSAALYNQLVLNLSLFQRARGAAHYPPKPSALGLMASRAVSSTNAWLAAPSWQRAAWLARVRRCLAARLFLDGSESEGLRLAASSHAAFLRDAAQHNCIEVKLGGEFAASALTPVSAFPDEDGSRRSGAETAHPLNLWMEPRAPNPGRALLSSMYTALGTLLPSETLQIRVQTGGSLADLQVQERVLRGTQLKGRPDDLRVLHTAAEFDVMVKAHEFHEAKFSHTKARRGGKPRMMRGRSGRWFWLGPYWKPPWAPRRTSVVEDWHLTNAAA</sequence>
<dbReference type="RefSeq" id="XP_026193151.1">
    <property type="nucleotide sequence ID" value="XM_026337366.1"/>
</dbReference>
<dbReference type="AlphaFoldDB" id="A0A6P6RYZ7"/>
<evidence type="ECO:0000256" key="1">
    <source>
        <dbReference type="SAM" id="MobiDB-lite"/>
    </source>
</evidence>
<proteinExistence type="predicted"/>
<gene>
    <name evidence="3" type="primary">LOC34622722</name>
</gene>
<accession>A0A6P6RYZ7</accession>
<evidence type="ECO:0000313" key="2">
    <source>
        <dbReference type="Proteomes" id="UP000515125"/>
    </source>
</evidence>
<organism evidence="2 3">
    <name type="scientific">Cyclospora cayetanensis</name>
    <dbReference type="NCBI Taxonomy" id="88456"/>
    <lineage>
        <taxon>Eukaryota</taxon>
        <taxon>Sar</taxon>
        <taxon>Alveolata</taxon>
        <taxon>Apicomplexa</taxon>
        <taxon>Conoidasida</taxon>
        <taxon>Coccidia</taxon>
        <taxon>Eucoccidiorida</taxon>
        <taxon>Eimeriorina</taxon>
        <taxon>Eimeriidae</taxon>
        <taxon>Cyclospora</taxon>
    </lineage>
</organism>
<name>A0A6P6RYZ7_9EIME</name>
<evidence type="ECO:0000313" key="3">
    <source>
        <dbReference type="RefSeq" id="XP_026193151.1"/>
    </source>
</evidence>
<dbReference type="OrthoDB" id="347413at2759"/>
<feature type="compositionally biased region" description="Low complexity" evidence="1">
    <location>
        <begin position="635"/>
        <end position="645"/>
    </location>
</feature>
<keyword evidence="2" id="KW-1185">Reference proteome</keyword>